<evidence type="ECO:0000313" key="1">
    <source>
        <dbReference type="EMBL" id="ELU02189.1"/>
    </source>
</evidence>
<dbReference type="Proteomes" id="UP000014760">
    <property type="component" value="Unassembled WGS sequence"/>
</dbReference>
<accession>R7U873</accession>
<name>R7U873_CAPTE</name>
<proteinExistence type="predicted"/>
<dbReference type="EMBL" id="KB304272">
    <property type="protein sequence ID" value="ELU02189.1"/>
    <property type="molecule type" value="Genomic_DNA"/>
</dbReference>
<evidence type="ECO:0000313" key="2">
    <source>
        <dbReference type="EnsemblMetazoa" id="CapteP185122"/>
    </source>
</evidence>
<reference evidence="3" key="1">
    <citation type="submission" date="2012-12" db="EMBL/GenBank/DDBJ databases">
        <authorList>
            <person name="Hellsten U."/>
            <person name="Grimwood J."/>
            <person name="Chapman J.A."/>
            <person name="Shapiro H."/>
            <person name="Aerts A."/>
            <person name="Otillar R.P."/>
            <person name="Terry A.Y."/>
            <person name="Boore J.L."/>
            <person name="Simakov O."/>
            <person name="Marletaz F."/>
            <person name="Cho S.-J."/>
            <person name="Edsinger-Gonzales E."/>
            <person name="Havlak P."/>
            <person name="Kuo D.-H."/>
            <person name="Larsson T."/>
            <person name="Lv J."/>
            <person name="Arendt D."/>
            <person name="Savage R."/>
            <person name="Osoegawa K."/>
            <person name="de Jong P."/>
            <person name="Lindberg D.R."/>
            <person name="Seaver E.C."/>
            <person name="Weisblat D.A."/>
            <person name="Putnam N.H."/>
            <person name="Grigoriev I.V."/>
            <person name="Rokhsar D.S."/>
        </authorList>
    </citation>
    <scope>NUCLEOTIDE SEQUENCE</scope>
    <source>
        <strain evidence="3">I ESC-2004</strain>
    </source>
</reference>
<sequence>MELYNTSWHSDPQYAGIDEPCAQSIYSSCETHAFISKPVERSQRESALAPRIRSHRTDDSAPCCYDLTLGYQTGSDADREVFIQIGKWAALLSVVAGDEGALRINAAAASLVQGVAPQSSFCQTRTQYT</sequence>
<gene>
    <name evidence="1" type="ORF">CAPTEDRAFT_185122</name>
</gene>
<evidence type="ECO:0000313" key="3">
    <source>
        <dbReference type="Proteomes" id="UP000014760"/>
    </source>
</evidence>
<keyword evidence="3" id="KW-1185">Reference proteome</keyword>
<organism evidence="1">
    <name type="scientific">Capitella teleta</name>
    <name type="common">Polychaete worm</name>
    <dbReference type="NCBI Taxonomy" id="283909"/>
    <lineage>
        <taxon>Eukaryota</taxon>
        <taxon>Metazoa</taxon>
        <taxon>Spiralia</taxon>
        <taxon>Lophotrochozoa</taxon>
        <taxon>Annelida</taxon>
        <taxon>Polychaeta</taxon>
        <taxon>Sedentaria</taxon>
        <taxon>Scolecida</taxon>
        <taxon>Capitellidae</taxon>
        <taxon>Capitella</taxon>
    </lineage>
</organism>
<dbReference type="EnsemblMetazoa" id="CapteT185122">
    <property type="protein sequence ID" value="CapteP185122"/>
    <property type="gene ID" value="CapteG185122"/>
</dbReference>
<protein>
    <submittedName>
        <fullName evidence="1 2">Uncharacterized protein</fullName>
    </submittedName>
</protein>
<dbReference type="EMBL" id="AMQN01008978">
    <property type="status" value="NOT_ANNOTATED_CDS"/>
    <property type="molecule type" value="Genomic_DNA"/>
</dbReference>
<feature type="non-terminal residue" evidence="1">
    <location>
        <position position="129"/>
    </location>
</feature>
<dbReference type="HOGENOM" id="CLU_1954157_0_0_1"/>
<reference evidence="2" key="3">
    <citation type="submission" date="2015-06" db="UniProtKB">
        <authorList>
            <consortium name="EnsemblMetazoa"/>
        </authorList>
    </citation>
    <scope>IDENTIFICATION</scope>
</reference>
<dbReference type="AlphaFoldDB" id="R7U873"/>
<reference evidence="1 3" key="2">
    <citation type="journal article" date="2013" name="Nature">
        <title>Insights into bilaterian evolution from three spiralian genomes.</title>
        <authorList>
            <person name="Simakov O."/>
            <person name="Marletaz F."/>
            <person name="Cho S.J."/>
            <person name="Edsinger-Gonzales E."/>
            <person name="Havlak P."/>
            <person name="Hellsten U."/>
            <person name="Kuo D.H."/>
            <person name="Larsson T."/>
            <person name="Lv J."/>
            <person name="Arendt D."/>
            <person name="Savage R."/>
            <person name="Osoegawa K."/>
            <person name="de Jong P."/>
            <person name="Grimwood J."/>
            <person name="Chapman J.A."/>
            <person name="Shapiro H."/>
            <person name="Aerts A."/>
            <person name="Otillar R.P."/>
            <person name="Terry A.Y."/>
            <person name="Boore J.L."/>
            <person name="Grigoriev I.V."/>
            <person name="Lindberg D.R."/>
            <person name="Seaver E.C."/>
            <person name="Weisblat D.A."/>
            <person name="Putnam N.H."/>
            <person name="Rokhsar D.S."/>
        </authorList>
    </citation>
    <scope>NUCLEOTIDE SEQUENCE</scope>
    <source>
        <strain evidence="1 3">I ESC-2004</strain>
    </source>
</reference>